<feature type="compositionally biased region" description="Acidic residues" evidence="1">
    <location>
        <begin position="77"/>
        <end position="86"/>
    </location>
</feature>
<sequence>MREPSRRLTRTRGGSRETDRKAVAVIPAFSPSGAPGSSGSSGGSCAVSRTTPEARWDIAARNASLLTPSACPAAAGDDGDDGDAGDGEGAGSGASAGSGAGRGVGDAATGGVFGTSSR</sequence>
<dbReference type="Proteomes" id="UP001501265">
    <property type="component" value="Unassembled WGS sequence"/>
</dbReference>
<evidence type="ECO:0000313" key="3">
    <source>
        <dbReference type="Proteomes" id="UP001501265"/>
    </source>
</evidence>
<keyword evidence="3" id="KW-1185">Reference proteome</keyword>
<feature type="region of interest" description="Disordered" evidence="1">
    <location>
        <begin position="1"/>
        <end position="49"/>
    </location>
</feature>
<accession>A0ABP9CBP3</accession>
<evidence type="ECO:0000313" key="2">
    <source>
        <dbReference type="EMBL" id="GAA4807989.1"/>
    </source>
</evidence>
<organism evidence="2 3">
    <name type="scientific">Streptomyces ziwulingensis</name>
    <dbReference type="NCBI Taxonomy" id="1045501"/>
    <lineage>
        <taxon>Bacteria</taxon>
        <taxon>Bacillati</taxon>
        <taxon>Actinomycetota</taxon>
        <taxon>Actinomycetes</taxon>
        <taxon>Kitasatosporales</taxon>
        <taxon>Streptomycetaceae</taxon>
        <taxon>Streptomyces</taxon>
    </lineage>
</organism>
<proteinExistence type="predicted"/>
<protein>
    <submittedName>
        <fullName evidence="2">Uncharacterized protein</fullName>
    </submittedName>
</protein>
<gene>
    <name evidence="2" type="ORF">GCM10023220_42890</name>
</gene>
<feature type="compositionally biased region" description="Gly residues" evidence="1">
    <location>
        <begin position="87"/>
        <end position="104"/>
    </location>
</feature>
<feature type="region of interest" description="Disordered" evidence="1">
    <location>
        <begin position="67"/>
        <end position="118"/>
    </location>
</feature>
<dbReference type="EMBL" id="BAABIG010000043">
    <property type="protein sequence ID" value="GAA4807989.1"/>
    <property type="molecule type" value="Genomic_DNA"/>
</dbReference>
<reference evidence="3" key="1">
    <citation type="journal article" date="2019" name="Int. J. Syst. Evol. Microbiol.">
        <title>The Global Catalogue of Microorganisms (GCM) 10K type strain sequencing project: providing services to taxonomists for standard genome sequencing and annotation.</title>
        <authorList>
            <consortium name="The Broad Institute Genomics Platform"/>
            <consortium name="The Broad Institute Genome Sequencing Center for Infectious Disease"/>
            <person name="Wu L."/>
            <person name="Ma J."/>
        </authorList>
    </citation>
    <scope>NUCLEOTIDE SEQUENCE [LARGE SCALE GENOMIC DNA]</scope>
    <source>
        <strain evidence="3">JCM 18081</strain>
    </source>
</reference>
<evidence type="ECO:0000256" key="1">
    <source>
        <dbReference type="SAM" id="MobiDB-lite"/>
    </source>
</evidence>
<comment type="caution">
    <text evidence="2">The sequence shown here is derived from an EMBL/GenBank/DDBJ whole genome shotgun (WGS) entry which is preliminary data.</text>
</comment>
<name>A0ABP9CBP3_9ACTN</name>